<feature type="region of interest" description="Disordered" evidence="6">
    <location>
        <begin position="220"/>
        <end position="313"/>
    </location>
</feature>
<feature type="compositionally biased region" description="Basic and acidic residues" evidence="6">
    <location>
        <begin position="264"/>
        <end position="273"/>
    </location>
</feature>
<feature type="domain" description="C2H2-type" evidence="9">
    <location>
        <begin position="534"/>
        <end position="564"/>
    </location>
</feature>
<dbReference type="SUPFAM" id="SSF54695">
    <property type="entry name" value="POZ domain"/>
    <property type="match status" value="1"/>
</dbReference>
<feature type="domain" description="C2H2-type" evidence="9">
    <location>
        <begin position="321"/>
        <end position="349"/>
    </location>
</feature>
<dbReference type="CDD" id="cd18186">
    <property type="entry name" value="BTB_POZ_ZBTB_KLHL-like"/>
    <property type="match status" value="1"/>
</dbReference>
<dbReference type="OrthoDB" id="7571095at2759"/>
<keyword evidence="2" id="KW-0677">Repeat</keyword>
<evidence type="ECO:0000256" key="2">
    <source>
        <dbReference type="ARBA" id="ARBA00022737"/>
    </source>
</evidence>
<dbReference type="InterPro" id="IPR050688">
    <property type="entry name" value="Zinc_finger/UBP_domain"/>
</dbReference>
<evidence type="ECO:0000256" key="7">
    <source>
        <dbReference type="SAM" id="Phobius"/>
    </source>
</evidence>
<dbReference type="InterPro" id="IPR000210">
    <property type="entry name" value="BTB/POZ_dom"/>
</dbReference>
<feature type="region of interest" description="Disordered" evidence="6">
    <location>
        <begin position="338"/>
        <end position="378"/>
    </location>
</feature>
<dbReference type="EMBL" id="CAIIXF020000002">
    <property type="protein sequence ID" value="CAH1777978.1"/>
    <property type="molecule type" value="Genomic_DNA"/>
</dbReference>
<keyword evidence="7" id="KW-1133">Transmembrane helix</keyword>
<dbReference type="PANTHER" id="PTHR24403">
    <property type="entry name" value="ZINC FINGER PROTEIN"/>
    <property type="match status" value="1"/>
</dbReference>
<dbReference type="PROSITE" id="PS50157">
    <property type="entry name" value="ZINC_FINGER_C2H2_2"/>
    <property type="match status" value="7"/>
</dbReference>
<dbReference type="SMART" id="SM00225">
    <property type="entry name" value="BTB"/>
    <property type="match status" value="1"/>
</dbReference>
<evidence type="ECO:0000256" key="3">
    <source>
        <dbReference type="ARBA" id="ARBA00022771"/>
    </source>
</evidence>
<dbReference type="InterPro" id="IPR013087">
    <property type="entry name" value="Znf_C2H2_type"/>
</dbReference>
<proteinExistence type="predicted"/>
<dbReference type="PROSITE" id="PS50097">
    <property type="entry name" value="BTB"/>
    <property type="match status" value="1"/>
</dbReference>
<keyword evidence="4" id="KW-0862">Zinc</keyword>
<evidence type="ECO:0000259" key="8">
    <source>
        <dbReference type="PROSITE" id="PS50097"/>
    </source>
</evidence>
<keyword evidence="3 5" id="KW-0863">Zinc-finger</keyword>
<feature type="domain" description="BTB" evidence="8">
    <location>
        <begin position="78"/>
        <end position="148"/>
    </location>
</feature>
<feature type="compositionally biased region" description="Polar residues" evidence="6">
    <location>
        <begin position="247"/>
        <end position="263"/>
    </location>
</feature>
<evidence type="ECO:0000256" key="4">
    <source>
        <dbReference type="ARBA" id="ARBA00022833"/>
    </source>
</evidence>
<feature type="domain" description="C2H2-type" evidence="9">
    <location>
        <begin position="913"/>
        <end position="940"/>
    </location>
</feature>
<comment type="caution">
    <text evidence="10">The sequence shown here is derived from an EMBL/GenBank/DDBJ whole genome shotgun (WGS) entry which is preliminary data.</text>
</comment>
<dbReference type="SMART" id="SM00355">
    <property type="entry name" value="ZnF_C2H2"/>
    <property type="match status" value="13"/>
</dbReference>
<protein>
    <submittedName>
        <fullName evidence="10">Uncharacterized protein</fullName>
    </submittedName>
</protein>
<dbReference type="InterPro" id="IPR011333">
    <property type="entry name" value="SKP1/BTB/POZ_sf"/>
</dbReference>
<feature type="domain" description="C2H2-type" evidence="9">
    <location>
        <begin position="644"/>
        <end position="672"/>
    </location>
</feature>
<dbReference type="GO" id="GO:0005634">
    <property type="term" value="C:nucleus"/>
    <property type="evidence" value="ECO:0007669"/>
    <property type="project" value="TreeGrafter"/>
</dbReference>
<feature type="compositionally biased region" description="Basic and acidic residues" evidence="6">
    <location>
        <begin position="345"/>
        <end position="363"/>
    </location>
</feature>
<evidence type="ECO:0000313" key="11">
    <source>
        <dbReference type="Proteomes" id="UP000749559"/>
    </source>
</evidence>
<dbReference type="GO" id="GO:0045944">
    <property type="term" value="P:positive regulation of transcription by RNA polymerase II"/>
    <property type="evidence" value="ECO:0007669"/>
    <property type="project" value="TreeGrafter"/>
</dbReference>
<dbReference type="InterPro" id="IPR036236">
    <property type="entry name" value="Znf_C2H2_sf"/>
</dbReference>
<evidence type="ECO:0000256" key="1">
    <source>
        <dbReference type="ARBA" id="ARBA00022723"/>
    </source>
</evidence>
<feature type="domain" description="C2H2-type" evidence="9">
    <location>
        <begin position="702"/>
        <end position="734"/>
    </location>
</feature>
<feature type="domain" description="C2H2-type" evidence="9">
    <location>
        <begin position="383"/>
        <end position="406"/>
    </location>
</feature>
<reference evidence="10" key="1">
    <citation type="submission" date="2022-03" db="EMBL/GenBank/DDBJ databases">
        <authorList>
            <person name="Martin C."/>
        </authorList>
    </citation>
    <scope>NUCLEOTIDE SEQUENCE</scope>
</reference>
<evidence type="ECO:0000256" key="6">
    <source>
        <dbReference type="SAM" id="MobiDB-lite"/>
    </source>
</evidence>
<keyword evidence="11" id="KW-1185">Reference proteome</keyword>
<dbReference type="GO" id="GO:0008270">
    <property type="term" value="F:zinc ion binding"/>
    <property type="evidence" value="ECO:0007669"/>
    <property type="project" value="UniProtKB-KW"/>
</dbReference>
<feature type="transmembrane region" description="Helical" evidence="7">
    <location>
        <begin position="122"/>
        <end position="143"/>
    </location>
</feature>
<gene>
    <name evidence="10" type="ORF">OFUS_LOCUS4956</name>
</gene>
<evidence type="ECO:0000313" key="10">
    <source>
        <dbReference type="EMBL" id="CAH1777978.1"/>
    </source>
</evidence>
<dbReference type="PROSITE" id="PS00028">
    <property type="entry name" value="ZINC_FINGER_C2H2_1"/>
    <property type="match status" value="9"/>
</dbReference>
<accession>A0A8S4NAF3</accession>
<name>A0A8S4NAF3_OWEFU</name>
<dbReference type="Pfam" id="PF00651">
    <property type="entry name" value="BTB"/>
    <property type="match status" value="1"/>
</dbReference>
<keyword evidence="1" id="KW-0479">Metal-binding</keyword>
<dbReference type="Gene3D" id="3.30.710.10">
    <property type="entry name" value="Potassium Channel Kv1.1, Chain A"/>
    <property type="match status" value="1"/>
</dbReference>
<evidence type="ECO:0000256" key="5">
    <source>
        <dbReference type="PROSITE-ProRule" id="PRU00042"/>
    </source>
</evidence>
<evidence type="ECO:0000259" key="9">
    <source>
        <dbReference type="PROSITE" id="PS50157"/>
    </source>
</evidence>
<dbReference type="Pfam" id="PF00096">
    <property type="entry name" value="zf-C2H2"/>
    <property type="match status" value="2"/>
</dbReference>
<dbReference type="SUPFAM" id="SSF57667">
    <property type="entry name" value="beta-beta-alpha zinc fingers"/>
    <property type="match status" value="2"/>
</dbReference>
<feature type="domain" description="C2H2-type" evidence="9">
    <location>
        <begin position="673"/>
        <end position="695"/>
    </location>
</feature>
<organism evidence="10 11">
    <name type="scientific">Owenia fusiformis</name>
    <name type="common">Polychaete worm</name>
    <dbReference type="NCBI Taxonomy" id="6347"/>
    <lineage>
        <taxon>Eukaryota</taxon>
        <taxon>Metazoa</taxon>
        <taxon>Spiralia</taxon>
        <taxon>Lophotrochozoa</taxon>
        <taxon>Annelida</taxon>
        <taxon>Polychaeta</taxon>
        <taxon>Sedentaria</taxon>
        <taxon>Canalipalpata</taxon>
        <taxon>Sabellida</taxon>
        <taxon>Oweniida</taxon>
        <taxon>Oweniidae</taxon>
        <taxon>Owenia</taxon>
    </lineage>
</organism>
<keyword evidence="7" id="KW-0472">Membrane</keyword>
<keyword evidence="7" id="KW-0812">Transmembrane</keyword>
<dbReference type="PANTHER" id="PTHR24403:SF67">
    <property type="entry name" value="FI01116P-RELATED"/>
    <property type="match status" value="1"/>
</dbReference>
<dbReference type="Gene3D" id="3.30.160.60">
    <property type="entry name" value="Classic Zinc Finger"/>
    <property type="match status" value="3"/>
</dbReference>
<sequence length="1114" mass="127832">METRRRRSRAAVVDYKVLNQDGKVPVVIPDDVSVTGEKSAPSNRDVKTLKRGGRKDALSWQNHFWENIRSMLNESISCDVKLIGEDLPDGIVSEFPCHRIVLMGRSTYLMGLLRKFPDASKVYIRNISSMAILHIVGMMYGSFVSTNLTTIELHDTLALAKKLELQGGEDTLPALLAHRKDKELDEKSAELKSNEISVEVKLDNQTEEKLKQSTFLQNLKVRRKENEPSDMDCDSNSLNESNKCDNIENNGESQNDIETAVKSSSDDASVKPEQDDDTNAGMIRNEENTMDDQSNENIAKAGDNDSNDIETKPKKFRSRRFNCSLCEKVFPQKRALSAHVKRIHSKDDNHSNSDAKDDRDGTEKTNGNNEKVNKDPRSMEGEFECPTCKIKFNYESSMIRHTKHMHKKGIGKGKEKRHSDPFYFKELWLAENTEDETPRVYDCILCDVNCDCMKTYLEHLMKEHSDLDDSLTRFQCPLCPKVYFVDFPKKYITHLRAFHVTPSITCQFCAMTFQNCEARQQHEIDSHTDVDFTFRCSIAHCCKVLKSKLELASHVRSMHTEREKHQCLICKKLKFSYKTAKKCEREHIIFNDIYGQKYDKYIYCEESNCDFKCVTETSLVRHRGEQHKDVVTALKKQEKQTVRYQCDLCGQLFTSPQHVRQHKIRKHEPKVQLQCPECPYQFSNIVALRRHMSVHKPGFSKSFCDHCGKGFNIKRHMLRHLAHNCPQLHGYKCPYCKLVYKGNFMEGVIEHLLVCDVAKSLNVRISVDQLRDLSEEMKAVLLVETAPDVDTEIQGPFYPCGYCKQKFTTAEKCELHEYEAHGSLVIYEVEGQAEEEKCHMVAMTIENRCLECRIIFKSPKELEHHNLETHSSVNDITCKVCHRVKARVNLAQRCASKHFLDDDWHAQNYPHAVKCQICQRKCVDEKSLAHHVRNHAGVRRKRNAAEALAGDSLIEMKCMKVNRQVTVVNDNEVYAIISHPEGEDPGLTIEVDELEREVISAIQGKNMQGEQMDVLSSLEKTEHSPLEINTESTLENPQGSTLEKPVEITMEIPEENNSDQKISEENVAEIIISENDIKSHYIVCQNGEDNHYIVTKNGDTLNVPSDFMDTLQNM</sequence>
<dbReference type="Proteomes" id="UP000749559">
    <property type="component" value="Unassembled WGS sequence"/>
</dbReference>
<dbReference type="AlphaFoldDB" id="A0A8S4NAF3"/>